<dbReference type="InterPro" id="IPR027079">
    <property type="entry name" value="Tfb1/GTF2H1"/>
</dbReference>
<accession>A0A835J0V9</accession>
<dbReference type="Proteomes" id="UP000631114">
    <property type="component" value="Unassembled WGS sequence"/>
</dbReference>
<dbReference type="EMBL" id="JADFTS010000001">
    <property type="protein sequence ID" value="KAF9625108.1"/>
    <property type="molecule type" value="Genomic_DNA"/>
</dbReference>
<dbReference type="AlphaFoldDB" id="A0A835J0V9"/>
<name>A0A835J0V9_9MAGN</name>
<organism evidence="2 3">
    <name type="scientific">Coptis chinensis</name>
    <dbReference type="NCBI Taxonomy" id="261450"/>
    <lineage>
        <taxon>Eukaryota</taxon>
        <taxon>Viridiplantae</taxon>
        <taxon>Streptophyta</taxon>
        <taxon>Embryophyta</taxon>
        <taxon>Tracheophyta</taxon>
        <taxon>Spermatophyta</taxon>
        <taxon>Magnoliopsida</taxon>
        <taxon>Ranunculales</taxon>
        <taxon>Ranunculaceae</taxon>
        <taxon>Coptidoideae</taxon>
        <taxon>Coptis</taxon>
    </lineage>
</organism>
<dbReference type="InterPro" id="IPR005607">
    <property type="entry name" value="BSD_dom"/>
</dbReference>
<dbReference type="InterPro" id="IPR035925">
    <property type="entry name" value="BSD_dom_sf"/>
</dbReference>
<evidence type="ECO:0000259" key="1">
    <source>
        <dbReference type="PROSITE" id="PS50858"/>
    </source>
</evidence>
<comment type="caution">
    <text evidence="2">The sequence shown here is derived from an EMBL/GenBank/DDBJ whole genome shotgun (WGS) entry which is preliminary data.</text>
</comment>
<protein>
    <recommendedName>
        <fullName evidence="1">BSD domain-containing protein</fullName>
    </recommendedName>
</protein>
<feature type="domain" description="BSD" evidence="1">
    <location>
        <begin position="62"/>
        <end position="118"/>
    </location>
</feature>
<proteinExistence type="predicted"/>
<keyword evidence="3" id="KW-1185">Reference proteome</keyword>
<reference evidence="2 3" key="1">
    <citation type="submission" date="2020-10" db="EMBL/GenBank/DDBJ databases">
        <title>The Coptis chinensis genome and diversification of protoberbering-type alkaloids.</title>
        <authorList>
            <person name="Wang B."/>
            <person name="Shu S."/>
            <person name="Song C."/>
            <person name="Liu Y."/>
        </authorList>
    </citation>
    <scope>NUCLEOTIDE SEQUENCE [LARGE SCALE GENOMIC DNA]</scope>
    <source>
        <strain evidence="2">HL-2020</strain>
        <tissue evidence="2">Leaf</tissue>
    </source>
</reference>
<dbReference type="Gene3D" id="6.10.140.1200">
    <property type="match status" value="1"/>
</dbReference>
<dbReference type="GO" id="GO:0006351">
    <property type="term" value="P:DNA-templated transcription"/>
    <property type="evidence" value="ECO:0007669"/>
    <property type="project" value="InterPro"/>
</dbReference>
<sequence length="170" mass="19359">MKEGNHKQAFLNLTIDPFIKAGGCIFEFEKFSERDVCRDFVSKVLTKLQATKSSEKDPKPISEKSGDEQLSTAEVELRMKLLQEDSNLQKLHKQFVISGVLTETEFWETRKELLAADVKKAPKQQMGFKSAMIADVGPLTDGRSNKVTFNLTPEIIHQIFAENQQFTRHI</sequence>
<dbReference type="OrthoDB" id="1736384at2759"/>
<dbReference type="GO" id="GO:0000439">
    <property type="term" value="C:transcription factor TFIIH core complex"/>
    <property type="evidence" value="ECO:0007669"/>
    <property type="project" value="InterPro"/>
</dbReference>
<evidence type="ECO:0000313" key="2">
    <source>
        <dbReference type="EMBL" id="KAF9625108.1"/>
    </source>
</evidence>
<dbReference type="SUPFAM" id="SSF140383">
    <property type="entry name" value="BSD domain-like"/>
    <property type="match status" value="1"/>
</dbReference>
<dbReference type="SMART" id="SM00751">
    <property type="entry name" value="BSD"/>
    <property type="match status" value="1"/>
</dbReference>
<dbReference type="PANTHER" id="PTHR12856">
    <property type="entry name" value="TRANSCRIPTION INITIATION FACTOR IIH-RELATED"/>
    <property type="match status" value="1"/>
</dbReference>
<dbReference type="GO" id="GO:0006289">
    <property type="term" value="P:nucleotide-excision repair"/>
    <property type="evidence" value="ECO:0007669"/>
    <property type="project" value="InterPro"/>
</dbReference>
<evidence type="ECO:0000313" key="3">
    <source>
        <dbReference type="Proteomes" id="UP000631114"/>
    </source>
</evidence>
<gene>
    <name evidence="2" type="ORF">IFM89_019058</name>
</gene>
<dbReference type="PROSITE" id="PS50858">
    <property type="entry name" value="BSD"/>
    <property type="match status" value="1"/>
</dbReference>